<dbReference type="NCBIfam" id="TIGR00741">
    <property type="entry name" value="yfiA"/>
    <property type="match status" value="1"/>
</dbReference>
<dbReference type="InterPro" id="IPR038416">
    <property type="entry name" value="Ribosom_S30AE_C_sf"/>
</dbReference>
<dbReference type="SUPFAM" id="SSF69754">
    <property type="entry name" value="Ribosome binding protein Y (YfiA homologue)"/>
    <property type="match status" value="1"/>
</dbReference>
<comment type="subcellular location">
    <subcellularLocation>
        <location evidence="3">Cytoplasm</location>
    </subcellularLocation>
</comment>
<evidence type="ECO:0000256" key="2">
    <source>
        <dbReference type="ARBA" id="ARBA00022845"/>
    </source>
</evidence>
<keyword evidence="1 3" id="KW-0963">Cytoplasm</keyword>
<dbReference type="InterPro" id="IPR050574">
    <property type="entry name" value="HPF/YfiA_ribosome-assoc"/>
</dbReference>
<dbReference type="GO" id="GO:0045900">
    <property type="term" value="P:negative regulation of translational elongation"/>
    <property type="evidence" value="ECO:0007669"/>
    <property type="project" value="TreeGrafter"/>
</dbReference>
<dbReference type="CDD" id="cd00552">
    <property type="entry name" value="RaiA"/>
    <property type="match status" value="1"/>
</dbReference>
<dbReference type="Gene3D" id="3.30.160.100">
    <property type="entry name" value="Ribosome hibernation promotion factor-like"/>
    <property type="match status" value="1"/>
</dbReference>
<evidence type="ECO:0000313" key="6">
    <source>
        <dbReference type="EMBL" id="CAA9229287.1"/>
    </source>
</evidence>
<sequence length="247" mass="26700">MEFVINGRNLAVSDRFREYAAEKVDKIEQLGDKVQRVDAKITKETSARDADTALTVELTVLCKGPVIRAEATAGDKFAAFDLAYNKLLERLRRARDRRKVHHGRHTPVAVGAATAGLEPVSTSQPIYAALADDSANGTTAGTTAPAASTDPYESPDDVPAGDSPVLIRRKVFSGEPITLDDAVDNMELVGHDFYLFVDSATGAPSVVYRRQGWTYGVITLDSKCAEGTQDPQEELLAYRAKEAAATQ</sequence>
<feature type="compositionally biased region" description="Low complexity" evidence="4">
    <location>
        <begin position="138"/>
        <end position="151"/>
    </location>
</feature>
<dbReference type="AlphaFoldDB" id="A0A6J4HNK3"/>
<evidence type="ECO:0000256" key="3">
    <source>
        <dbReference type="HAMAP-Rule" id="MF_00839"/>
    </source>
</evidence>
<dbReference type="InterPro" id="IPR003489">
    <property type="entry name" value="RHF/RaiA"/>
</dbReference>
<comment type="function">
    <text evidence="3">Required for dimerization of active 70S ribosomes into 100S ribosomes in stationary phase; 100S ribosomes are translationally inactive and sometimes present during exponential growth.</text>
</comment>
<dbReference type="InterPro" id="IPR036567">
    <property type="entry name" value="RHF-like"/>
</dbReference>
<organism evidence="6">
    <name type="scientific">uncultured Arthrobacter sp</name>
    <dbReference type="NCBI Taxonomy" id="114050"/>
    <lineage>
        <taxon>Bacteria</taxon>
        <taxon>Bacillati</taxon>
        <taxon>Actinomycetota</taxon>
        <taxon>Actinomycetes</taxon>
        <taxon>Micrococcales</taxon>
        <taxon>Micrococcaceae</taxon>
        <taxon>Arthrobacter</taxon>
        <taxon>environmental samples</taxon>
    </lineage>
</organism>
<dbReference type="GO" id="GO:0022627">
    <property type="term" value="C:cytosolic small ribosomal subunit"/>
    <property type="evidence" value="ECO:0007669"/>
    <property type="project" value="TreeGrafter"/>
</dbReference>
<proteinExistence type="inferred from homology"/>
<dbReference type="InterPro" id="IPR034694">
    <property type="entry name" value="HPF_long/plastid"/>
</dbReference>
<dbReference type="Pfam" id="PF02482">
    <property type="entry name" value="Ribosomal_S30AE"/>
    <property type="match status" value="1"/>
</dbReference>
<keyword evidence="2 3" id="KW-0810">Translation regulation</keyword>
<reference evidence="6" key="1">
    <citation type="submission" date="2020-02" db="EMBL/GenBank/DDBJ databases">
        <authorList>
            <person name="Meier V. D."/>
        </authorList>
    </citation>
    <scope>NUCLEOTIDE SEQUENCE</scope>
    <source>
        <strain evidence="6">AVDCRST_MAG83</strain>
    </source>
</reference>
<protein>
    <recommendedName>
        <fullName evidence="3">Ribosome hibernation promoting factor</fullName>
        <shortName evidence="3">HPF</shortName>
    </recommendedName>
</protein>
<gene>
    <name evidence="3" type="primary">hpf</name>
    <name evidence="6" type="ORF">AVDCRST_MAG83-1789</name>
</gene>
<evidence type="ECO:0000256" key="4">
    <source>
        <dbReference type="SAM" id="MobiDB-lite"/>
    </source>
</evidence>
<dbReference type="PANTHER" id="PTHR33231">
    <property type="entry name" value="30S RIBOSOMAL PROTEIN"/>
    <property type="match status" value="1"/>
</dbReference>
<comment type="similarity">
    <text evidence="3">Belongs to the HPF/YfiA ribosome-associated protein family. Long HPF subfamily.</text>
</comment>
<dbReference type="PANTHER" id="PTHR33231:SF1">
    <property type="entry name" value="30S RIBOSOMAL PROTEIN"/>
    <property type="match status" value="1"/>
</dbReference>
<dbReference type="Gene3D" id="3.30.505.50">
    <property type="entry name" value="Sigma 54 modulation/S30EA ribosomal protein, C-terminal domain"/>
    <property type="match status" value="1"/>
</dbReference>
<dbReference type="Pfam" id="PF16321">
    <property type="entry name" value="Ribosom_S30AE_C"/>
    <property type="match status" value="1"/>
</dbReference>
<comment type="subunit">
    <text evidence="3">Interacts with 100S ribosomes.</text>
</comment>
<evidence type="ECO:0000256" key="1">
    <source>
        <dbReference type="ARBA" id="ARBA00022490"/>
    </source>
</evidence>
<dbReference type="InterPro" id="IPR032528">
    <property type="entry name" value="Ribosom_S30AE_C"/>
</dbReference>
<feature type="domain" description="Sigma 54 modulation/S30EA ribosomal protein C-terminal" evidence="5">
    <location>
        <begin position="163"/>
        <end position="217"/>
    </location>
</feature>
<dbReference type="FunFam" id="3.30.505.50:FF:000002">
    <property type="entry name" value="Ribosome hibernation promoting factor"/>
    <property type="match status" value="1"/>
</dbReference>
<name>A0A6J4HNK3_9MICC</name>
<dbReference type="HAMAP" id="MF_00839">
    <property type="entry name" value="HPF"/>
    <property type="match status" value="1"/>
</dbReference>
<dbReference type="EMBL" id="CADCTE010000066">
    <property type="protein sequence ID" value="CAA9229287.1"/>
    <property type="molecule type" value="Genomic_DNA"/>
</dbReference>
<feature type="region of interest" description="Disordered" evidence="4">
    <location>
        <begin position="138"/>
        <end position="161"/>
    </location>
</feature>
<dbReference type="RefSeq" id="WP_294565730.1">
    <property type="nucleotide sequence ID" value="NZ_CADCTE010000066.1"/>
</dbReference>
<dbReference type="GO" id="GO:0043024">
    <property type="term" value="F:ribosomal small subunit binding"/>
    <property type="evidence" value="ECO:0007669"/>
    <property type="project" value="TreeGrafter"/>
</dbReference>
<evidence type="ECO:0000259" key="5">
    <source>
        <dbReference type="Pfam" id="PF16321"/>
    </source>
</evidence>
<accession>A0A6J4HNK3</accession>